<protein>
    <submittedName>
        <fullName evidence="1">Uncharacterized protein</fullName>
    </submittedName>
</protein>
<dbReference type="NCBIfam" id="TIGR02548">
    <property type="entry name" value="casB_cse2"/>
    <property type="match status" value="1"/>
</dbReference>
<sequence length="166" mass="18457">MSEKINHGKVAMSWWATNLAAGTTSATALRARLRRATQPSMVLSERAVYDLSQRLGLRQPLQIHRLAKTLGRITQHDEKSLMALLGGSDPKLSPKRFNRLLTMELGDVAYAIGNAIDLAGGRCNVAQISRDVLFWGEPVRCRWCFDYHNAPAPATLQTEIDEECPL</sequence>
<evidence type="ECO:0000313" key="1">
    <source>
        <dbReference type="EMBL" id="KKL10163.1"/>
    </source>
</evidence>
<reference evidence="1" key="1">
    <citation type="journal article" date="2015" name="Nature">
        <title>Complex archaea that bridge the gap between prokaryotes and eukaryotes.</title>
        <authorList>
            <person name="Spang A."/>
            <person name="Saw J.H."/>
            <person name="Jorgensen S.L."/>
            <person name="Zaremba-Niedzwiedzka K."/>
            <person name="Martijn J."/>
            <person name="Lind A.E."/>
            <person name="van Eijk R."/>
            <person name="Schleper C."/>
            <person name="Guy L."/>
            <person name="Ettema T.J."/>
        </authorList>
    </citation>
    <scope>NUCLEOTIDE SEQUENCE</scope>
</reference>
<dbReference type="InterPro" id="IPR013382">
    <property type="entry name" value="CRISPR-assoc_prot_Cse2"/>
</dbReference>
<dbReference type="AlphaFoldDB" id="A0A0F9DDS1"/>
<name>A0A0F9DDS1_9ZZZZ</name>
<proteinExistence type="predicted"/>
<dbReference type="EMBL" id="LAZR01042177">
    <property type="protein sequence ID" value="KKL10163.1"/>
    <property type="molecule type" value="Genomic_DNA"/>
</dbReference>
<comment type="caution">
    <text evidence="1">The sequence shown here is derived from an EMBL/GenBank/DDBJ whole genome shotgun (WGS) entry which is preliminary data.</text>
</comment>
<dbReference type="Gene3D" id="1.10.520.40">
    <property type="entry name" value="CRISPR-associated protein Cse2"/>
    <property type="match status" value="1"/>
</dbReference>
<organism evidence="1">
    <name type="scientific">marine sediment metagenome</name>
    <dbReference type="NCBI Taxonomy" id="412755"/>
    <lineage>
        <taxon>unclassified sequences</taxon>
        <taxon>metagenomes</taxon>
        <taxon>ecological metagenomes</taxon>
    </lineage>
</organism>
<dbReference type="InterPro" id="IPR038287">
    <property type="entry name" value="Cse2_sf"/>
</dbReference>
<accession>A0A0F9DDS1</accession>
<gene>
    <name evidence="1" type="ORF">LCGC14_2558600</name>
</gene>
<dbReference type="Pfam" id="PF09485">
    <property type="entry name" value="CRISPR_Cse2"/>
    <property type="match status" value="1"/>
</dbReference>